<dbReference type="EMBL" id="NPBV01000017">
    <property type="protein sequence ID" value="PAD21180.1"/>
    <property type="molecule type" value="Genomic_DNA"/>
</dbReference>
<dbReference type="GO" id="GO:0009401">
    <property type="term" value="P:phosphoenolpyruvate-dependent sugar phosphotransferase system"/>
    <property type="evidence" value="ECO:0007669"/>
    <property type="project" value="InterPro"/>
</dbReference>
<comment type="caution">
    <text evidence="3">The sequence shown here is derived from an EMBL/GenBank/DDBJ whole genome shotgun (WGS) entry which is preliminary data.</text>
</comment>
<evidence type="ECO:0000256" key="1">
    <source>
        <dbReference type="ARBA" id="ARBA00022679"/>
    </source>
</evidence>
<feature type="domain" description="PTS EIIB type-2" evidence="2">
    <location>
        <begin position="1"/>
        <end position="91"/>
    </location>
</feature>
<dbReference type="InterPro" id="IPR003501">
    <property type="entry name" value="PTS_EIIB_2/3"/>
</dbReference>
<evidence type="ECO:0000259" key="2">
    <source>
        <dbReference type="PROSITE" id="PS51099"/>
    </source>
</evidence>
<sequence length="94" mass="9910">MKILAVCGSGLGSSFMLEMNVQQILSELGVTGVEVSHSDLSSATPDDADLFIAAKDIADGMHHLGEVIVIDSIIDMDGIKAKLQEVLQQKGIIS</sequence>
<keyword evidence="1" id="KW-0808">Transferase</keyword>
<proteinExistence type="predicted"/>
<dbReference type="AlphaFoldDB" id="A0A268AAN5"/>
<accession>A0A268AAN5</accession>
<dbReference type="InterPro" id="IPR013011">
    <property type="entry name" value="PTS_EIIB_2"/>
</dbReference>
<dbReference type="PROSITE" id="PS51099">
    <property type="entry name" value="PTS_EIIB_TYPE_2"/>
    <property type="match status" value="1"/>
</dbReference>
<dbReference type="CDD" id="cd05563">
    <property type="entry name" value="PTS_IIB_ascorbate"/>
    <property type="match status" value="1"/>
</dbReference>
<reference evidence="3 4" key="1">
    <citation type="submission" date="2017-07" db="EMBL/GenBank/DDBJ databases">
        <title>Isolation and whole genome analysis of endospore-forming bacteria from heroin.</title>
        <authorList>
            <person name="Kalinowski J."/>
            <person name="Ahrens B."/>
            <person name="Al-Dilaimi A."/>
            <person name="Winkler A."/>
            <person name="Wibberg D."/>
            <person name="Schleenbecker U."/>
            <person name="Ruckert C."/>
            <person name="Wolfel R."/>
            <person name="Grass G."/>
        </authorList>
    </citation>
    <scope>NUCLEOTIDE SEQUENCE [LARGE SCALE GENOMIC DNA]</scope>
    <source>
        <strain evidence="3 4">7528</strain>
    </source>
</reference>
<dbReference type="InterPro" id="IPR036095">
    <property type="entry name" value="PTS_EIIB-like_sf"/>
</dbReference>
<evidence type="ECO:0000313" key="4">
    <source>
        <dbReference type="Proteomes" id="UP000216013"/>
    </source>
</evidence>
<organism evidence="3 4">
    <name type="scientific">Terribacillus saccharophilus</name>
    <dbReference type="NCBI Taxonomy" id="361277"/>
    <lineage>
        <taxon>Bacteria</taxon>
        <taxon>Bacillati</taxon>
        <taxon>Bacillota</taxon>
        <taxon>Bacilli</taxon>
        <taxon>Bacillales</taxon>
        <taxon>Bacillaceae</taxon>
        <taxon>Terribacillus</taxon>
    </lineage>
</organism>
<evidence type="ECO:0000313" key="3">
    <source>
        <dbReference type="EMBL" id="PAD21180.1"/>
    </source>
</evidence>
<dbReference type="SUPFAM" id="SSF52794">
    <property type="entry name" value="PTS system IIB component-like"/>
    <property type="match status" value="1"/>
</dbReference>
<dbReference type="Proteomes" id="UP000216013">
    <property type="component" value="Unassembled WGS sequence"/>
</dbReference>
<gene>
    <name evidence="3" type="ORF">CHH64_09595</name>
</gene>
<dbReference type="Gene3D" id="3.40.50.2300">
    <property type="match status" value="1"/>
</dbReference>
<dbReference type="RefSeq" id="WP_095230717.1">
    <property type="nucleotide sequence ID" value="NZ_NPBD01000013.1"/>
</dbReference>
<dbReference type="Pfam" id="PF02302">
    <property type="entry name" value="PTS_IIB"/>
    <property type="match status" value="1"/>
</dbReference>
<dbReference type="GO" id="GO:0008982">
    <property type="term" value="F:protein-N(PI)-phosphohistidine-sugar phosphotransferase activity"/>
    <property type="evidence" value="ECO:0007669"/>
    <property type="project" value="InterPro"/>
</dbReference>
<name>A0A268AAN5_9BACI</name>
<protein>
    <submittedName>
        <fullName evidence="3">PTS lactose transporter subunit IIB</fullName>
    </submittedName>
</protein>